<feature type="non-terminal residue" evidence="6">
    <location>
        <position position="1"/>
    </location>
</feature>
<evidence type="ECO:0000256" key="1">
    <source>
        <dbReference type="ARBA" id="ARBA00004141"/>
    </source>
</evidence>
<accession>A0ABV0Q8G1</accession>
<dbReference type="PANTHER" id="PTHR11785">
    <property type="entry name" value="AMINO ACID TRANSPORTER"/>
    <property type="match status" value="1"/>
</dbReference>
<feature type="transmembrane region" description="Helical" evidence="5">
    <location>
        <begin position="61"/>
        <end position="79"/>
    </location>
</feature>
<reference evidence="6 7" key="1">
    <citation type="submission" date="2021-06" db="EMBL/GenBank/DDBJ databases">
        <authorList>
            <person name="Palmer J.M."/>
        </authorList>
    </citation>
    <scope>NUCLEOTIDE SEQUENCE [LARGE SCALE GENOMIC DNA]</scope>
    <source>
        <strain evidence="6 7">XC_2019</strain>
        <tissue evidence="6">Muscle</tissue>
    </source>
</reference>
<dbReference type="InterPro" id="IPR002293">
    <property type="entry name" value="AA/rel_permease1"/>
</dbReference>
<organism evidence="6 7">
    <name type="scientific">Xenoophorus captivus</name>
    <dbReference type="NCBI Taxonomy" id="1517983"/>
    <lineage>
        <taxon>Eukaryota</taxon>
        <taxon>Metazoa</taxon>
        <taxon>Chordata</taxon>
        <taxon>Craniata</taxon>
        <taxon>Vertebrata</taxon>
        <taxon>Euteleostomi</taxon>
        <taxon>Actinopterygii</taxon>
        <taxon>Neopterygii</taxon>
        <taxon>Teleostei</taxon>
        <taxon>Neoteleostei</taxon>
        <taxon>Acanthomorphata</taxon>
        <taxon>Ovalentaria</taxon>
        <taxon>Atherinomorphae</taxon>
        <taxon>Cyprinodontiformes</taxon>
        <taxon>Goodeidae</taxon>
        <taxon>Xenoophorus</taxon>
    </lineage>
</organism>
<keyword evidence="3 5" id="KW-1133">Transmembrane helix</keyword>
<dbReference type="InterPro" id="IPR050598">
    <property type="entry name" value="AminoAcid_Transporter"/>
</dbReference>
<evidence type="ECO:0000313" key="6">
    <source>
        <dbReference type="EMBL" id="MEQ2192090.1"/>
    </source>
</evidence>
<evidence type="ECO:0000256" key="5">
    <source>
        <dbReference type="SAM" id="Phobius"/>
    </source>
</evidence>
<evidence type="ECO:0000256" key="3">
    <source>
        <dbReference type="ARBA" id="ARBA00022989"/>
    </source>
</evidence>
<evidence type="ECO:0000313" key="7">
    <source>
        <dbReference type="Proteomes" id="UP001434883"/>
    </source>
</evidence>
<sequence>PAVASYVSLAFGQYVVEPLFAPCPAPTALIKLVSILGVTFVVAVNCWSVSMASRTQITLTFIKMFALVLIIIPGVIALAKGKTENFQNGFELDSITLDRLPLAFYNGLYAYGGW</sequence>
<gene>
    <name evidence="6" type="ORF">XENOCAPTIV_006878</name>
</gene>
<feature type="transmembrane region" description="Helical" evidence="5">
    <location>
        <begin position="28"/>
        <end position="49"/>
    </location>
</feature>
<keyword evidence="7" id="KW-1185">Reference proteome</keyword>
<evidence type="ECO:0000256" key="4">
    <source>
        <dbReference type="ARBA" id="ARBA00023136"/>
    </source>
</evidence>
<comment type="subcellular location">
    <subcellularLocation>
        <location evidence="1">Membrane</location>
        <topology evidence="1">Multi-pass membrane protein</topology>
    </subcellularLocation>
</comment>
<dbReference type="Pfam" id="PF13520">
    <property type="entry name" value="AA_permease_2"/>
    <property type="match status" value="1"/>
</dbReference>
<keyword evidence="2 5" id="KW-0812">Transmembrane</keyword>
<dbReference type="Proteomes" id="UP001434883">
    <property type="component" value="Unassembled WGS sequence"/>
</dbReference>
<comment type="caution">
    <text evidence="6">The sequence shown here is derived from an EMBL/GenBank/DDBJ whole genome shotgun (WGS) entry which is preliminary data.</text>
</comment>
<evidence type="ECO:0000256" key="2">
    <source>
        <dbReference type="ARBA" id="ARBA00022692"/>
    </source>
</evidence>
<dbReference type="Gene3D" id="1.20.1740.10">
    <property type="entry name" value="Amino acid/polyamine transporter I"/>
    <property type="match status" value="1"/>
</dbReference>
<name>A0ABV0Q8G1_9TELE</name>
<protein>
    <submittedName>
        <fullName evidence="6">Uncharacterized protein</fullName>
    </submittedName>
</protein>
<dbReference type="EMBL" id="JAHRIN010001769">
    <property type="protein sequence ID" value="MEQ2192090.1"/>
    <property type="molecule type" value="Genomic_DNA"/>
</dbReference>
<dbReference type="PANTHER" id="PTHR11785:SF246">
    <property type="entry name" value="CYSTINE_GLUTAMATE TRANSPORTER"/>
    <property type="match status" value="1"/>
</dbReference>
<keyword evidence="4 5" id="KW-0472">Membrane</keyword>
<proteinExistence type="predicted"/>